<dbReference type="GO" id="GO:0051321">
    <property type="term" value="P:meiotic cell cycle"/>
    <property type="evidence" value="ECO:0007669"/>
    <property type="project" value="UniProtKB-KW"/>
</dbReference>
<name>A0A8H5M9E8_9AGAR</name>
<gene>
    <name evidence="2" type="ORF">D9757_006758</name>
</gene>
<dbReference type="AlphaFoldDB" id="A0A8H5M9E8"/>
<sequence length="973" mass="108816">MSTRKKKIIPSLQEAFKSIQDLLTTTKIQLNETDSSIRPSLIEKLHRISACAESFTERRSRPGNPDCVELCDTLDQEGVNLWNISGLVRKLPDDDGRPLVGGLRLAAFRLVEAGLEEKPGLQTLIHILGLASKTGATLSELAQNDIAASVLTSAAKYEEMLRTQEDPDGTHRQARTWARAVYFCSRMEAAWKEGNSTVAEFMSQKIMSIYEEQRLALPARDRLVLAAKLNTIGKSILKDQAKESQGKASEAIAWLQKAFGIVDQDDSCGSEVLELKISVLRNLARAYFLSEAYDNAETTLDELIPSLDASKDHASSEHQELRWLRLAILKKRKAGESAILDAFRSIINHMNFSDRTVTDILQDLRTFGHEHTFVNSVNQYLLQQALERGNTGSECIERILLSIIIHCSRDEVHSRAIDIIQGAFTSVCEADVELGGVPAAACLSLLWQYGDRHYYAKRWTEAADWFGAGTHRLFRVNDSFSASKCYRKAALCYLEQREYSRATAMIRCCPSNEAATHYVAFLIATHQGLDDEAIKTMYQMVNAPDFDRKMLLLAIKMSHESEMKNVLLAVLEALLKTLKISDGGETVAEALALLRCIIRLVLKLLLEPTATKSSLIDSVVSHFRTARTLVTTASEQKTTSLIIKDISWLWRTAYNCAVRGCSDWDGFQEQISSLFDVAKDLLETYCQASPVDADPDLYSRLVNSYFCGVTGRVYAAREAMAANGRVVVGELREISEEIRTSKTRITEIIESTISNDNDLQRFQYFLHMLRVFDAELMTQLKDWDRLSVLVSEAVASGPLAVTTYEAIADILWSEKECPIDGQSSSGTNLNQSNSKHFFKVLCGGLEAVLHATLDHNSLSVEKFSRWLRAICTIILARNTSGDRLKAIGYVEQAVNVMEQSNDSDKAYPVDERFWLLATSYNTGFECLEASSLDEAKRWFESATVICRFVPGGKERAEKISETYAQLLARYAPT</sequence>
<evidence type="ECO:0000313" key="2">
    <source>
        <dbReference type="EMBL" id="KAF5385597.1"/>
    </source>
</evidence>
<keyword evidence="3" id="KW-1185">Reference proteome</keyword>
<dbReference type="InterPro" id="IPR039057">
    <property type="entry name" value="Spo22/ZIP4"/>
</dbReference>
<dbReference type="PANTHER" id="PTHR40375">
    <property type="entry name" value="SPORULATION-SPECIFIC PROTEIN 22"/>
    <property type="match status" value="1"/>
</dbReference>
<dbReference type="EMBL" id="JAACJN010000039">
    <property type="protein sequence ID" value="KAF5385597.1"/>
    <property type="molecule type" value="Genomic_DNA"/>
</dbReference>
<dbReference type="GO" id="GO:0090173">
    <property type="term" value="P:regulation of synaptonemal complex assembly"/>
    <property type="evidence" value="ECO:0007669"/>
    <property type="project" value="InterPro"/>
</dbReference>
<proteinExistence type="predicted"/>
<evidence type="ECO:0008006" key="4">
    <source>
        <dbReference type="Google" id="ProtNLM"/>
    </source>
</evidence>
<dbReference type="PANTHER" id="PTHR40375:SF2">
    <property type="entry name" value="SPORULATION-SPECIFIC PROTEIN 22"/>
    <property type="match status" value="1"/>
</dbReference>
<keyword evidence="1" id="KW-0469">Meiosis</keyword>
<dbReference type="InterPro" id="IPR013940">
    <property type="entry name" value="Spo22/ZIP4/TEX11"/>
</dbReference>
<dbReference type="Proteomes" id="UP000518752">
    <property type="component" value="Unassembled WGS sequence"/>
</dbReference>
<organism evidence="2 3">
    <name type="scientific">Collybiopsis confluens</name>
    <dbReference type="NCBI Taxonomy" id="2823264"/>
    <lineage>
        <taxon>Eukaryota</taxon>
        <taxon>Fungi</taxon>
        <taxon>Dikarya</taxon>
        <taxon>Basidiomycota</taxon>
        <taxon>Agaricomycotina</taxon>
        <taxon>Agaricomycetes</taxon>
        <taxon>Agaricomycetidae</taxon>
        <taxon>Agaricales</taxon>
        <taxon>Marasmiineae</taxon>
        <taxon>Omphalotaceae</taxon>
        <taxon>Collybiopsis</taxon>
    </lineage>
</organism>
<protein>
    <recommendedName>
        <fullName evidence="4">Protein ZIP4 homolog</fullName>
    </recommendedName>
</protein>
<evidence type="ECO:0000313" key="3">
    <source>
        <dbReference type="Proteomes" id="UP000518752"/>
    </source>
</evidence>
<reference evidence="2 3" key="1">
    <citation type="journal article" date="2020" name="ISME J.">
        <title>Uncovering the hidden diversity of litter-decomposition mechanisms in mushroom-forming fungi.</title>
        <authorList>
            <person name="Floudas D."/>
            <person name="Bentzer J."/>
            <person name="Ahren D."/>
            <person name="Johansson T."/>
            <person name="Persson P."/>
            <person name="Tunlid A."/>
        </authorList>
    </citation>
    <scope>NUCLEOTIDE SEQUENCE [LARGE SCALE GENOMIC DNA]</scope>
    <source>
        <strain evidence="2 3">CBS 406.79</strain>
    </source>
</reference>
<dbReference type="Pfam" id="PF08631">
    <property type="entry name" value="SPO22"/>
    <property type="match status" value="1"/>
</dbReference>
<evidence type="ECO:0000256" key="1">
    <source>
        <dbReference type="ARBA" id="ARBA00023254"/>
    </source>
</evidence>
<accession>A0A8H5M9E8</accession>
<dbReference type="OrthoDB" id="65716at2759"/>
<comment type="caution">
    <text evidence="2">The sequence shown here is derived from an EMBL/GenBank/DDBJ whole genome shotgun (WGS) entry which is preliminary data.</text>
</comment>